<gene>
    <name evidence="11" type="ordered locus">Tcur_1533</name>
</gene>
<dbReference type="KEGG" id="tcu:Tcur_1533"/>
<evidence type="ECO:0000313" key="12">
    <source>
        <dbReference type="Proteomes" id="UP000001918"/>
    </source>
</evidence>
<evidence type="ECO:0000256" key="2">
    <source>
        <dbReference type="ARBA" id="ARBA00012438"/>
    </source>
</evidence>
<dbReference type="InterPro" id="IPR003594">
    <property type="entry name" value="HATPase_dom"/>
</dbReference>
<dbReference type="eggNOG" id="COG4585">
    <property type="taxonomic scope" value="Bacteria"/>
</dbReference>
<dbReference type="InterPro" id="IPR036890">
    <property type="entry name" value="HATPase_C_sf"/>
</dbReference>
<dbReference type="Pfam" id="PF07730">
    <property type="entry name" value="HisKA_3"/>
    <property type="match status" value="1"/>
</dbReference>
<dbReference type="GO" id="GO:0005524">
    <property type="term" value="F:ATP binding"/>
    <property type="evidence" value="ECO:0007669"/>
    <property type="project" value="UniProtKB-KW"/>
</dbReference>
<keyword evidence="4 11" id="KW-0808">Transferase</keyword>
<dbReference type="PANTHER" id="PTHR24421:SF10">
    <property type="entry name" value="NITRATE_NITRITE SENSOR PROTEIN NARQ"/>
    <property type="match status" value="1"/>
</dbReference>
<dbReference type="GO" id="GO:0000155">
    <property type="term" value="F:phosphorelay sensor kinase activity"/>
    <property type="evidence" value="ECO:0007669"/>
    <property type="project" value="InterPro"/>
</dbReference>
<dbReference type="EMBL" id="CP001738">
    <property type="protein sequence ID" value="ACY97109.1"/>
    <property type="molecule type" value="Genomic_DNA"/>
</dbReference>
<reference evidence="11 12" key="1">
    <citation type="journal article" date="2011" name="Stand. Genomic Sci.">
        <title>Complete genome sequence of Thermomonospora curvata type strain (B9).</title>
        <authorList>
            <person name="Chertkov O."/>
            <person name="Sikorski J."/>
            <person name="Nolan M."/>
            <person name="Lapidus A."/>
            <person name="Lucas S."/>
            <person name="Del Rio T.G."/>
            <person name="Tice H."/>
            <person name="Cheng J.F."/>
            <person name="Goodwin L."/>
            <person name="Pitluck S."/>
            <person name="Liolios K."/>
            <person name="Ivanova N."/>
            <person name="Mavromatis K."/>
            <person name="Mikhailova N."/>
            <person name="Ovchinnikova G."/>
            <person name="Pati A."/>
            <person name="Chen A."/>
            <person name="Palaniappan K."/>
            <person name="Djao O.D."/>
            <person name="Land M."/>
            <person name="Hauser L."/>
            <person name="Chang Y.J."/>
            <person name="Jeffries C.D."/>
            <person name="Brettin T."/>
            <person name="Han C."/>
            <person name="Detter J.C."/>
            <person name="Rohde M."/>
            <person name="Goker M."/>
            <person name="Woyke T."/>
            <person name="Bristow J."/>
            <person name="Eisen J.A."/>
            <person name="Markowitz V."/>
            <person name="Hugenholtz P."/>
            <person name="Klenk H.P."/>
            <person name="Kyrpides N.C."/>
        </authorList>
    </citation>
    <scope>NUCLEOTIDE SEQUENCE [LARGE SCALE GENOMIC DNA]</scope>
    <source>
        <strain evidence="12">ATCC 19995 / DSM 43183 / JCM 3096 / KCTC 9072 / NBRC 15933 / NCIMB 10081 / Henssen B9</strain>
    </source>
</reference>
<dbReference type="STRING" id="471852.Tcur_1533"/>
<evidence type="ECO:0000256" key="9">
    <source>
        <dbReference type="SAM" id="MobiDB-lite"/>
    </source>
</evidence>
<evidence type="ECO:0000256" key="3">
    <source>
        <dbReference type="ARBA" id="ARBA00022553"/>
    </source>
</evidence>
<protein>
    <recommendedName>
        <fullName evidence="2">histidine kinase</fullName>
        <ecNumber evidence="2">2.7.13.3</ecNumber>
    </recommendedName>
</protein>
<dbReference type="GO" id="GO:0016020">
    <property type="term" value="C:membrane"/>
    <property type="evidence" value="ECO:0007669"/>
    <property type="project" value="InterPro"/>
</dbReference>
<dbReference type="PANTHER" id="PTHR24421">
    <property type="entry name" value="NITRATE/NITRITE SENSOR PROTEIN NARX-RELATED"/>
    <property type="match status" value="1"/>
</dbReference>
<name>D1AAU9_THECD</name>
<sequence>MWVAVALAGLITAALVPACRSHAPRPDPPGPRRGLGLLIAGTLEYGLPAVLLGAVCLGSAALAGGQGPPVRDAAAAAGAFTAGVLCHPLRARLRRAADRMLRAERNPYRLADRLSRTVQRARGPVEALDGAVALIRRTLHVPGASVEIIGATGEPTVHRDGELGDRPYEVPLTWQGEPVGRMLVARPAGRLRRLDARLLGILAVHMADVAHGVRLAADLQRSRERIVAAREEERRRLRRELHDGLGPTLASLAMSVDVARLTIARTPARVEPLLCELRRRLDAAIGDIRDLVEGLRPPALDDLGLEGALRALADRCGPVAVQVDLRGEVADLPAAVEVAAYRIVQEALANVVRHSRAAAAWVCLSRTPDALQVTVSDSGSGLPEPLQVGGGLRSMRERAAEVGGDLTVASRRGGGTTVRARLPLAVASEDPPSSGPFRHREERRRGEVSMA</sequence>
<evidence type="ECO:0000256" key="4">
    <source>
        <dbReference type="ARBA" id="ARBA00022679"/>
    </source>
</evidence>
<dbReference type="OrthoDB" id="227596at2"/>
<keyword evidence="7" id="KW-0067">ATP-binding</keyword>
<dbReference type="Proteomes" id="UP000001918">
    <property type="component" value="Chromosome"/>
</dbReference>
<dbReference type="PROSITE" id="PS50109">
    <property type="entry name" value="HIS_KIN"/>
    <property type="match status" value="1"/>
</dbReference>
<accession>D1AAU9</accession>
<feature type="domain" description="Histidine kinase" evidence="10">
    <location>
        <begin position="342"/>
        <end position="426"/>
    </location>
</feature>
<dbReference type="SUPFAM" id="SSF55874">
    <property type="entry name" value="ATPase domain of HSP90 chaperone/DNA topoisomerase II/histidine kinase"/>
    <property type="match status" value="1"/>
</dbReference>
<evidence type="ECO:0000256" key="1">
    <source>
        <dbReference type="ARBA" id="ARBA00000085"/>
    </source>
</evidence>
<dbReference type="Gene3D" id="3.30.565.10">
    <property type="entry name" value="Histidine kinase-like ATPase, C-terminal domain"/>
    <property type="match status" value="1"/>
</dbReference>
<dbReference type="CDD" id="cd16917">
    <property type="entry name" value="HATPase_UhpB-NarQ-NarX-like"/>
    <property type="match status" value="1"/>
</dbReference>
<keyword evidence="12" id="KW-1185">Reference proteome</keyword>
<dbReference type="SMART" id="SM00387">
    <property type="entry name" value="HATPase_c"/>
    <property type="match status" value="1"/>
</dbReference>
<evidence type="ECO:0000313" key="11">
    <source>
        <dbReference type="EMBL" id="ACY97109.1"/>
    </source>
</evidence>
<evidence type="ECO:0000259" key="10">
    <source>
        <dbReference type="PROSITE" id="PS50109"/>
    </source>
</evidence>
<organism evidence="11 12">
    <name type="scientific">Thermomonospora curvata (strain ATCC 19995 / DSM 43183 / JCM 3096 / KCTC 9072 / NBRC 15933 / NCIMB 10081 / Henssen B9)</name>
    <dbReference type="NCBI Taxonomy" id="471852"/>
    <lineage>
        <taxon>Bacteria</taxon>
        <taxon>Bacillati</taxon>
        <taxon>Actinomycetota</taxon>
        <taxon>Actinomycetes</taxon>
        <taxon>Streptosporangiales</taxon>
        <taxon>Thermomonosporaceae</taxon>
        <taxon>Thermomonospora</taxon>
    </lineage>
</organism>
<dbReference type="AlphaFoldDB" id="D1AAU9"/>
<dbReference type="Pfam" id="PF02518">
    <property type="entry name" value="HATPase_c"/>
    <property type="match status" value="1"/>
</dbReference>
<dbReference type="InterPro" id="IPR050482">
    <property type="entry name" value="Sensor_HK_TwoCompSys"/>
</dbReference>
<dbReference type="GO" id="GO:0046983">
    <property type="term" value="F:protein dimerization activity"/>
    <property type="evidence" value="ECO:0007669"/>
    <property type="project" value="InterPro"/>
</dbReference>
<dbReference type="InterPro" id="IPR005467">
    <property type="entry name" value="His_kinase_dom"/>
</dbReference>
<comment type="catalytic activity">
    <reaction evidence="1">
        <text>ATP + protein L-histidine = ADP + protein N-phospho-L-histidine.</text>
        <dbReference type="EC" id="2.7.13.3"/>
    </reaction>
</comment>
<feature type="region of interest" description="Disordered" evidence="9">
    <location>
        <begin position="425"/>
        <end position="451"/>
    </location>
</feature>
<evidence type="ECO:0000256" key="8">
    <source>
        <dbReference type="ARBA" id="ARBA00023012"/>
    </source>
</evidence>
<dbReference type="Gene3D" id="1.20.5.1930">
    <property type="match status" value="1"/>
</dbReference>
<dbReference type="HOGENOM" id="CLU_000445_20_6_11"/>
<keyword evidence="5" id="KW-0547">Nucleotide-binding</keyword>
<dbReference type="InterPro" id="IPR011712">
    <property type="entry name" value="Sig_transdc_His_kin_sub3_dim/P"/>
</dbReference>
<keyword evidence="8" id="KW-0902">Two-component regulatory system</keyword>
<evidence type="ECO:0000256" key="5">
    <source>
        <dbReference type="ARBA" id="ARBA00022741"/>
    </source>
</evidence>
<proteinExistence type="predicted"/>
<dbReference type="EC" id="2.7.13.3" evidence="2"/>
<evidence type="ECO:0000256" key="6">
    <source>
        <dbReference type="ARBA" id="ARBA00022777"/>
    </source>
</evidence>
<feature type="compositionally biased region" description="Basic and acidic residues" evidence="9">
    <location>
        <begin position="438"/>
        <end position="451"/>
    </location>
</feature>
<keyword evidence="6 11" id="KW-0418">Kinase</keyword>
<evidence type="ECO:0000256" key="7">
    <source>
        <dbReference type="ARBA" id="ARBA00022840"/>
    </source>
</evidence>
<keyword evidence="3" id="KW-0597">Phosphoprotein</keyword>